<dbReference type="Proteomes" id="UP000256601">
    <property type="component" value="Unassembled WGS sequence"/>
</dbReference>
<dbReference type="EMBL" id="KZ857334">
    <property type="protein sequence ID" value="RDW26317.1"/>
    <property type="molecule type" value="Genomic_DNA"/>
</dbReference>
<proteinExistence type="predicted"/>
<keyword evidence="1" id="KW-1133">Transmembrane helix</keyword>
<reference evidence="2 4" key="1">
    <citation type="journal article" date="2016" name="PLoS ONE">
        <title>Sequence Assembly of Yarrowia lipolytica Strain W29/CLIB89 Shows Transposable Element Diversity.</title>
        <authorList>
            <person name="Magnan C."/>
            <person name="Yu J."/>
            <person name="Chang I."/>
            <person name="Jahn E."/>
            <person name="Kanomata Y."/>
            <person name="Wu J."/>
            <person name="Zeller M."/>
            <person name="Oakes M."/>
            <person name="Baldi P."/>
            <person name="Sandmeyer S."/>
        </authorList>
    </citation>
    <scope>NUCLEOTIDE SEQUENCE [LARGE SCALE GENOMIC DNA]</scope>
    <source>
        <strain evidence="2">CLIB89</strain>
        <strain evidence="4">CLIB89(W29)</strain>
    </source>
</reference>
<keyword evidence="1" id="KW-0812">Transmembrane</keyword>
<evidence type="ECO:0000313" key="2">
    <source>
        <dbReference type="EMBL" id="AOW00362.1"/>
    </source>
</evidence>
<name>A0A1D8N3Z8_YARLL</name>
<protein>
    <submittedName>
        <fullName evidence="2">Uncharacterized protein</fullName>
    </submittedName>
</protein>
<organism evidence="2 4">
    <name type="scientific">Yarrowia lipolytica</name>
    <name type="common">Candida lipolytica</name>
    <dbReference type="NCBI Taxonomy" id="4952"/>
    <lineage>
        <taxon>Eukaryota</taxon>
        <taxon>Fungi</taxon>
        <taxon>Dikarya</taxon>
        <taxon>Ascomycota</taxon>
        <taxon>Saccharomycotina</taxon>
        <taxon>Dipodascomycetes</taxon>
        <taxon>Dipodascales</taxon>
        <taxon>Dipodascales incertae sedis</taxon>
        <taxon>Yarrowia</taxon>
    </lineage>
</organism>
<keyword evidence="1" id="KW-0472">Membrane</keyword>
<dbReference type="VEuPathDB" id="FungiDB:YALI1_A07226g"/>
<feature type="transmembrane region" description="Helical" evidence="1">
    <location>
        <begin position="27"/>
        <end position="44"/>
    </location>
</feature>
<accession>A0A1D8N3Z8</accession>
<evidence type="ECO:0000313" key="4">
    <source>
        <dbReference type="Proteomes" id="UP000182444"/>
    </source>
</evidence>
<dbReference type="EMBL" id="CP017553">
    <property type="protein sequence ID" value="AOW00362.1"/>
    <property type="molecule type" value="Genomic_DNA"/>
</dbReference>
<reference evidence="3 5" key="2">
    <citation type="submission" date="2018-07" db="EMBL/GenBank/DDBJ databases">
        <title>Draft Genome Assemblies for Five Robust Yarrowia lipolytica Strains Exhibiting High Lipid Production and Pentose Sugar Utilization and Sugar Alcohol Secretion from Undetoxified Lignocellulosic Biomass Hydrolysates.</title>
        <authorList>
            <consortium name="DOE Joint Genome Institute"/>
            <person name="Walker C."/>
            <person name="Ryu S."/>
            <person name="Na H."/>
            <person name="Zane M."/>
            <person name="LaButti K."/>
            <person name="Lipzen A."/>
            <person name="Haridas S."/>
            <person name="Barry K."/>
            <person name="Grigoriev I.V."/>
            <person name="Quarterman J."/>
            <person name="Slininger P."/>
            <person name="Dien B."/>
            <person name="Trinh C.T."/>
        </authorList>
    </citation>
    <scope>NUCLEOTIDE SEQUENCE [LARGE SCALE GENOMIC DNA]</scope>
    <source>
        <strain evidence="3 5">YB392</strain>
    </source>
</reference>
<gene>
    <name evidence="3" type="ORF">B0I71DRAFT_32724</name>
    <name evidence="2" type="ORF">YALI1_A07226g</name>
</gene>
<sequence length="183" mass="21608">MTNMWKTDDYVWPIPSYLEGSCLLPEISHTFLLFFFFFFSFFVVSKKKTKKNRATTPEYPTPEHHIQVKEHPNITYRISHSIHIFLTWNCSFKHPSKPLLDLPHPPLHFENQTRIQNVRAKPSCLLYAFQRGMARLPMSYLLTTSQYYILMVAFSPRRQTDGCVGQTRTLLFESTLLSIYHTK</sequence>
<dbReference type="AlphaFoldDB" id="A0A1D8N3Z8"/>
<dbReference type="Proteomes" id="UP000182444">
    <property type="component" value="Chromosome 1A"/>
</dbReference>
<evidence type="ECO:0000256" key="1">
    <source>
        <dbReference type="SAM" id="Phobius"/>
    </source>
</evidence>
<evidence type="ECO:0000313" key="3">
    <source>
        <dbReference type="EMBL" id="RDW26317.1"/>
    </source>
</evidence>
<evidence type="ECO:0000313" key="5">
    <source>
        <dbReference type="Proteomes" id="UP000256601"/>
    </source>
</evidence>